<comment type="caution">
    <text evidence="2">The sequence shown here is derived from an EMBL/GenBank/DDBJ whole genome shotgun (WGS) entry which is preliminary data.</text>
</comment>
<dbReference type="RefSeq" id="WP_207255633.1">
    <property type="nucleotide sequence ID" value="NZ_JAFMPP010000001.1"/>
</dbReference>
<evidence type="ECO:0000313" key="3">
    <source>
        <dbReference type="Proteomes" id="UP000664122"/>
    </source>
</evidence>
<reference evidence="2" key="1">
    <citation type="submission" date="2021-03" db="EMBL/GenBank/DDBJ databases">
        <title>Whole genome sequence of Jiella sp. CQZ9-1.</title>
        <authorList>
            <person name="Tuo L."/>
        </authorList>
    </citation>
    <scope>NUCLEOTIDE SEQUENCE</scope>
    <source>
        <strain evidence="2">CQZ9-1</strain>
    </source>
</reference>
<name>A0A939JV73_9HYPH</name>
<protein>
    <submittedName>
        <fullName evidence="2">Cupin domain-containing protein</fullName>
    </submittedName>
</protein>
<dbReference type="SUPFAM" id="SSF51182">
    <property type="entry name" value="RmlC-like cupins"/>
    <property type="match status" value="1"/>
</dbReference>
<proteinExistence type="predicted"/>
<organism evidence="2 3">
    <name type="scientific">Jiella flava</name>
    <dbReference type="NCBI Taxonomy" id="2816857"/>
    <lineage>
        <taxon>Bacteria</taxon>
        <taxon>Pseudomonadati</taxon>
        <taxon>Pseudomonadota</taxon>
        <taxon>Alphaproteobacteria</taxon>
        <taxon>Hyphomicrobiales</taxon>
        <taxon>Aurantimonadaceae</taxon>
        <taxon>Jiella</taxon>
    </lineage>
</organism>
<dbReference type="EMBL" id="JAFMPP010000001">
    <property type="protein sequence ID" value="MBO0660981.1"/>
    <property type="molecule type" value="Genomic_DNA"/>
</dbReference>
<feature type="domain" description="ChrR-like cupin" evidence="1">
    <location>
        <begin position="11"/>
        <end position="103"/>
    </location>
</feature>
<dbReference type="InterPro" id="IPR014710">
    <property type="entry name" value="RmlC-like_jellyroll"/>
</dbReference>
<evidence type="ECO:0000313" key="2">
    <source>
        <dbReference type="EMBL" id="MBO0660981.1"/>
    </source>
</evidence>
<dbReference type="InterPro" id="IPR025979">
    <property type="entry name" value="ChrR-like_cupin_dom"/>
</dbReference>
<dbReference type="InterPro" id="IPR011051">
    <property type="entry name" value="RmlC_Cupin_sf"/>
</dbReference>
<gene>
    <name evidence="2" type="ORF">J1C48_00205</name>
</gene>
<dbReference type="Proteomes" id="UP000664122">
    <property type="component" value="Unassembled WGS sequence"/>
</dbReference>
<keyword evidence="3" id="KW-1185">Reference proteome</keyword>
<sequence>MPNVFPDLLTLDLTTVTFESFRPGVDIAHLHRPSEPEGPALALLRYAPGATVPWHEHTGLETILVLSGSQSDDAGTYAAGTLVVNEAGTRHRVWSDAGCVVLIAWAAPVRILDEPT</sequence>
<dbReference type="Gene3D" id="2.60.120.10">
    <property type="entry name" value="Jelly Rolls"/>
    <property type="match status" value="1"/>
</dbReference>
<dbReference type="Pfam" id="PF12973">
    <property type="entry name" value="Cupin_7"/>
    <property type="match status" value="1"/>
</dbReference>
<accession>A0A939JV73</accession>
<dbReference type="AlphaFoldDB" id="A0A939JV73"/>
<evidence type="ECO:0000259" key="1">
    <source>
        <dbReference type="Pfam" id="PF12973"/>
    </source>
</evidence>